<evidence type="ECO:0000313" key="2">
    <source>
        <dbReference type="Proteomes" id="UP001165074"/>
    </source>
</evidence>
<evidence type="ECO:0000313" key="1">
    <source>
        <dbReference type="EMBL" id="GLY86011.1"/>
    </source>
</evidence>
<organism evidence="1 2">
    <name type="scientific">Actinoallomurus iriomotensis</name>
    <dbReference type="NCBI Taxonomy" id="478107"/>
    <lineage>
        <taxon>Bacteria</taxon>
        <taxon>Bacillati</taxon>
        <taxon>Actinomycetota</taxon>
        <taxon>Actinomycetes</taxon>
        <taxon>Streptosporangiales</taxon>
        <taxon>Thermomonosporaceae</taxon>
        <taxon>Actinoallomurus</taxon>
    </lineage>
</organism>
<comment type="caution">
    <text evidence="1">The sequence shown here is derived from an EMBL/GenBank/DDBJ whole genome shotgun (WGS) entry which is preliminary data.</text>
</comment>
<dbReference type="RefSeq" id="WP_285573473.1">
    <property type="nucleotide sequence ID" value="NZ_BSTK01000005.1"/>
</dbReference>
<dbReference type="EMBL" id="BSTK01000005">
    <property type="protein sequence ID" value="GLY86011.1"/>
    <property type="molecule type" value="Genomic_DNA"/>
</dbReference>
<reference evidence="1" key="1">
    <citation type="submission" date="2023-03" db="EMBL/GenBank/DDBJ databases">
        <title>Actinoallomurus iriomotensis NBRC 103684.</title>
        <authorList>
            <person name="Ichikawa N."/>
            <person name="Sato H."/>
            <person name="Tonouchi N."/>
        </authorList>
    </citation>
    <scope>NUCLEOTIDE SEQUENCE</scope>
    <source>
        <strain evidence="1">NBRC 103684</strain>
    </source>
</reference>
<proteinExistence type="predicted"/>
<keyword evidence="2" id="KW-1185">Reference proteome</keyword>
<name>A0A9W6S2E7_9ACTN</name>
<accession>A0A9W6S2E7</accession>
<sequence length="86" mass="9390">MEETNGLEGLADELIRRAWVAKIRQRGKRPVLEVSNPKTDGTRLLTEIVTCDGETYTLPGGQAIGQVSDVVATADQVQRVLRNVGQ</sequence>
<dbReference type="AlphaFoldDB" id="A0A9W6S2E7"/>
<protein>
    <submittedName>
        <fullName evidence="1">Uncharacterized protein</fullName>
    </submittedName>
</protein>
<gene>
    <name evidence="1" type="ORF">Airi02_039400</name>
</gene>
<dbReference type="Proteomes" id="UP001165074">
    <property type="component" value="Unassembled WGS sequence"/>
</dbReference>